<dbReference type="SUPFAM" id="SSF55874">
    <property type="entry name" value="ATPase domain of HSP90 chaperone/DNA topoisomerase II/histidine kinase"/>
    <property type="match status" value="1"/>
</dbReference>
<organism evidence="9 10">
    <name type="scientific">Iodidimonas muriae</name>
    <dbReference type="NCBI Taxonomy" id="261467"/>
    <lineage>
        <taxon>Bacteria</taxon>
        <taxon>Pseudomonadati</taxon>
        <taxon>Pseudomonadota</taxon>
        <taxon>Alphaproteobacteria</taxon>
        <taxon>Iodidimonadales</taxon>
        <taxon>Iodidimonadaceae</taxon>
        <taxon>Iodidimonas</taxon>
    </lineage>
</organism>
<dbReference type="PROSITE" id="PS50109">
    <property type="entry name" value="HIS_KIN"/>
    <property type="match status" value="1"/>
</dbReference>
<dbReference type="InterPro" id="IPR050736">
    <property type="entry name" value="Sensor_HK_Regulatory"/>
</dbReference>
<keyword evidence="10" id="KW-1185">Reference proteome</keyword>
<accession>A0ABQ2LEM0</accession>
<protein>
    <recommendedName>
        <fullName evidence="2">histidine kinase</fullName>
        <ecNumber evidence="2">2.7.13.3</ecNumber>
    </recommendedName>
</protein>
<dbReference type="EMBL" id="BMOV01000007">
    <property type="protein sequence ID" value="GGO13847.1"/>
    <property type="molecule type" value="Genomic_DNA"/>
</dbReference>
<dbReference type="InterPro" id="IPR003594">
    <property type="entry name" value="HATPase_dom"/>
</dbReference>
<comment type="caution">
    <text evidence="9">The sequence shown here is derived from an EMBL/GenBank/DDBJ whole genome shotgun (WGS) entry which is preliminary data.</text>
</comment>
<dbReference type="Gene3D" id="3.30.565.10">
    <property type="entry name" value="Histidine kinase-like ATPase, C-terminal domain"/>
    <property type="match status" value="1"/>
</dbReference>
<evidence type="ECO:0000256" key="5">
    <source>
        <dbReference type="ARBA" id="ARBA00022777"/>
    </source>
</evidence>
<evidence type="ECO:0000256" key="6">
    <source>
        <dbReference type="ARBA" id="ARBA00023012"/>
    </source>
</evidence>
<evidence type="ECO:0000259" key="8">
    <source>
        <dbReference type="PROSITE" id="PS50109"/>
    </source>
</evidence>
<dbReference type="Proteomes" id="UP000602381">
    <property type="component" value="Unassembled WGS sequence"/>
</dbReference>
<dbReference type="InterPro" id="IPR003661">
    <property type="entry name" value="HisK_dim/P_dom"/>
</dbReference>
<keyword evidence="4" id="KW-0808">Transferase</keyword>
<dbReference type="InterPro" id="IPR005467">
    <property type="entry name" value="His_kinase_dom"/>
</dbReference>
<dbReference type="CDD" id="cd00082">
    <property type="entry name" value="HisKA"/>
    <property type="match status" value="1"/>
</dbReference>
<dbReference type="CDD" id="cd04598">
    <property type="entry name" value="CBS_pair_GGDEF_EAL"/>
    <property type="match status" value="1"/>
</dbReference>
<name>A0ABQ2LEM0_9PROT</name>
<dbReference type="PANTHER" id="PTHR43711">
    <property type="entry name" value="TWO-COMPONENT HISTIDINE KINASE"/>
    <property type="match status" value="1"/>
</dbReference>
<dbReference type="InterPro" id="IPR036890">
    <property type="entry name" value="HATPase_C_sf"/>
</dbReference>
<dbReference type="PANTHER" id="PTHR43711:SF31">
    <property type="entry name" value="HISTIDINE KINASE"/>
    <property type="match status" value="1"/>
</dbReference>
<keyword evidence="6" id="KW-0902">Two-component regulatory system</keyword>
<dbReference type="SMART" id="SM00388">
    <property type="entry name" value="HisKA"/>
    <property type="match status" value="1"/>
</dbReference>
<evidence type="ECO:0000256" key="3">
    <source>
        <dbReference type="ARBA" id="ARBA00022553"/>
    </source>
</evidence>
<evidence type="ECO:0000256" key="7">
    <source>
        <dbReference type="SAM" id="Coils"/>
    </source>
</evidence>
<dbReference type="InterPro" id="IPR036097">
    <property type="entry name" value="HisK_dim/P_sf"/>
</dbReference>
<dbReference type="EC" id="2.7.13.3" evidence="2"/>
<dbReference type="Pfam" id="PF00512">
    <property type="entry name" value="HisKA"/>
    <property type="match status" value="1"/>
</dbReference>
<dbReference type="PRINTS" id="PR00344">
    <property type="entry name" value="BCTRLSENSOR"/>
</dbReference>
<evidence type="ECO:0000256" key="4">
    <source>
        <dbReference type="ARBA" id="ARBA00022679"/>
    </source>
</evidence>
<dbReference type="RefSeq" id="WP_188873878.1">
    <property type="nucleotide sequence ID" value="NZ_BMOV01000007.1"/>
</dbReference>
<evidence type="ECO:0000313" key="9">
    <source>
        <dbReference type="EMBL" id="GGO13847.1"/>
    </source>
</evidence>
<dbReference type="InterPro" id="IPR046342">
    <property type="entry name" value="CBS_dom_sf"/>
</dbReference>
<feature type="coiled-coil region" evidence="7">
    <location>
        <begin position="122"/>
        <end position="152"/>
    </location>
</feature>
<dbReference type="Gene3D" id="1.10.287.130">
    <property type="match status" value="1"/>
</dbReference>
<dbReference type="SUPFAM" id="SSF54631">
    <property type="entry name" value="CBS-domain pair"/>
    <property type="match status" value="1"/>
</dbReference>
<evidence type="ECO:0000256" key="2">
    <source>
        <dbReference type="ARBA" id="ARBA00012438"/>
    </source>
</evidence>
<reference evidence="10" key="1">
    <citation type="journal article" date="2019" name="Int. J. Syst. Evol. Microbiol.">
        <title>The Global Catalogue of Microorganisms (GCM) 10K type strain sequencing project: providing services to taxonomists for standard genome sequencing and annotation.</title>
        <authorList>
            <consortium name="The Broad Institute Genomics Platform"/>
            <consortium name="The Broad Institute Genome Sequencing Center for Infectious Disease"/>
            <person name="Wu L."/>
            <person name="Ma J."/>
        </authorList>
    </citation>
    <scope>NUCLEOTIDE SEQUENCE [LARGE SCALE GENOMIC DNA]</scope>
    <source>
        <strain evidence="10">JCM 17843</strain>
    </source>
</reference>
<keyword evidence="3" id="KW-0597">Phosphoprotein</keyword>
<sequence>MDGIEALATFAPTVQAGVVCADVYEIFSSNPALLAIAVVEDHIPIGLVNRHTLILKLADRFGRPLFENKPISHLMDPDPLIVEAREDIEDFSEFVLTHHPSAMTDGFILVKEGRYLGIGTPLSMLQVGLDRAKKRTEELERARAIAENANQAKSMFLANMSHELRTPLNAIIGFTDFIQSETLGRIEPRQYADYINDVNESGKHLLNVINAILDMSKVEAKQLDLKEDTVDPEEVVAVVVRMMEDTAKQYGVSLVIEAKGHIPDIYADGQLLRQILLNLVSNALKFSGGSTKVYVRLGVGKDGRFFFAVEDFGVGIARADLSRVMEPFGQVEGYLSRKAEGTGLGLPLCKALTEAHGGEFRLTSTLGQGTCAEVFLPAERVVALDAAAVKGFD</sequence>
<dbReference type="SUPFAM" id="SSF47384">
    <property type="entry name" value="Homodimeric domain of signal transducing histidine kinase"/>
    <property type="match status" value="1"/>
</dbReference>
<dbReference type="Pfam" id="PF02518">
    <property type="entry name" value="HATPase_c"/>
    <property type="match status" value="1"/>
</dbReference>
<dbReference type="SMART" id="SM00387">
    <property type="entry name" value="HATPase_c"/>
    <property type="match status" value="1"/>
</dbReference>
<keyword evidence="7" id="KW-0175">Coiled coil</keyword>
<comment type="catalytic activity">
    <reaction evidence="1">
        <text>ATP + protein L-histidine = ADP + protein N-phospho-L-histidine.</text>
        <dbReference type="EC" id="2.7.13.3"/>
    </reaction>
</comment>
<dbReference type="InterPro" id="IPR004358">
    <property type="entry name" value="Sig_transdc_His_kin-like_C"/>
</dbReference>
<evidence type="ECO:0000256" key="1">
    <source>
        <dbReference type="ARBA" id="ARBA00000085"/>
    </source>
</evidence>
<feature type="domain" description="Histidine kinase" evidence="8">
    <location>
        <begin position="159"/>
        <end position="380"/>
    </location>
</feature>
<keyword evidence="5" id="KW-0418">Kinase</keyword>
<evidence type="ECO:0000313" key="10">
    <source>
        <dbReference type="Proteomes" id="UP000602381"/>
    </source>
</evidence>
<gene>
    <name evidence="9" type="ORF">GCM10007972_20440</name>
</gene>
<proteinExistence type="predicted"/>